<dbReference type="EMBL" id="CP017717">
    <property type="protein sequence ID" value="AQZ62938.1"/>
    <property type="molecule type" value="Genomic_DNA"/>
</dbReference>
<feature type="region of interest" description="Disordered" evidence="1">
    <location>
        <begin position="303"/>
        <end position="325"/>
    </location>
</feature>
<dbReference type="PANTHER" id="PTHR32305:SF17">
    <property type="entry name" value="TRNA NUCLEASE WAPA"/>
    <property type="match status" value="1"/>
</dbReference>
<evidence type="ECO:0000256" key="1">
    <source>
        <dbReference type="SAM" id="MobiDB-lite"/>
    </source>
</evidence>
<dbReference type="Gene3D" id="2.180.10.10">
    <property type="entry name" value="RHS repeat-associated core"/>
    <property type="match status" value="2"/>
</dbReference>
<gene>
    <name evidence="2" type="ORF">BKM31_17030</name>
</gene>
<dbReference type="RefSeq" id="WP_080039132.1">
    <property type="nucleotide sequence ID" value="NZ_CP017717.1"/>
</dbReference>
<dbReference type="STRING" id="1909395.BKM31_17030"/>
<dbReference type="KEGG" id="noa:BKM31_17030"/>
<dbReference type="Pfam" id="PF05593">
    <property type="entry name" value="RHS_repeat"/>
    <property type="match status" value="1"/>
</dbReference>
<protein>
    <recommendedName>
        <fullName evidence="4">RHS repeat-associated core domain-containing protein</fullName>
    </recommendedName>
</protein>
<dbReference type="InterPro" id="IPR006530">
    <property type="entry name" value="YD"/>
</dbReference>
<dbReference type="OrthoDB" id="291011at2"/>
<name>A0A1U9ZYB1_9ACTN</name>
<feature type="compositionally biased region" description="Basic and acidic residues" evidence="1">
    <location>
        <begin position="767"/>
        <end position="785"/>
    </location>
</feature>
<dbReference type="InterPro" id="IPR050708">
    <property type="entry name" value="T6SS_VgrG/RHS"/>
</dbReference>
<dbReference type="InterPro" id="IPR022385">
    <property type="entry name" value="Rhs_assc_core"/>
</dbReference>
<dbReference type="NCBIfam" id="TIGR03696">
    <property type="entry name" value="Rhs_assc_core"/>
    <property type="match status" value="1"/>
</dbReference>
<feature type="compositionally biased region" description="Basic and acidic residues" evidence="1">
    <location>
        <begin position="308"/>
        <end position="321"/>
    </location>
</feature>
<organism evidence="2 3">
    <name type="scientific">[Actinomadura] parvosata subsp. kistnae</name>
    <dbReference type="NCBI Taxonomy" id="1909395"/>
    <lineage>
        <taxon>Bacteria</taxon>
        <taxon>Bacillati</taxon>
        <taxon>Actinomycetota</taxon>
        <taxon>Actinomycetes</taxon>
        <taxon>Streptosporangiales</taxon>
        <taxon>Streptosporangiaceae</taxon>
        <taxon>Nonomuraea</taxon>
    </lineage>
</organism>
<dbReference type="InterPro" id="IPR031325">
    <property type="entry name" value="RHS_repeat"/>
</dbReference>
<dbReference type="PANTHER" id="PTHR32305">
    <property type="match status" value="1"/>
</dbReference>
<dbReference type="Proteomes" id="UP000190797">
    <property type="component" value="Chromosome"/>
</dbReference>
<sequence>MTAWLIGLPTRTLSTGCTSAGECTTRESTFDYDGKGNPTVTVVEPNHPALKLTTTTAYGPFGVITSITKTDNAGRSRTDSREYNADQLYPTTTVNAANHRTVIVTHSGLGVPISTTDPNRFETTFRYDRFGRLRETNRSDGSFERITHTNLGTRQRTTTTVAGGGQTTELVDQLGRTRELRVTAFDGRTATTYTDHDPLGRGIWRTSRPALPGETPQYTVTLYDNRGRVTSVTAPDGAKVRHEYVNLETHTYDAKGVHSYTIDTVDGQADSRYEDDPNSATWLQTQFEYGPFGETTKITAPDKTAQTMHHDPRGRQTRLDDPSSGTTITTYNAFGAVASATDAENRTTTFTYDSLGRVETVTSPDGVATNIWDTADHGRGKLAQARSATGVTTRHTYNELSQAETTTWTIEGTPYEFRYGYDNIGRNNCITYPAIPGASGRLTVGHIYNSHGYLTQVKDGCEAGGAVYWAAEARNGTGQLERERLGNGAVSTRAYRPITGLLDRIVTTGPGTVGKVGEIAYDYDDNRNVRQRNDLVHQRDESYHHDTLNRLDGWSIQHTGVGQPVLNATYAYDSVGNLKTETVQRPNQPEENTAYRYAEDGAPPHALTSRDNDEYGYNRAGQQTSGPHRTVQYNTAGLPTVIDWRIRQGQPRQTAFAYDPSGARALKRDADQTTITVAGLFERRTPADTSGIEIHNLHNIVADGRVVAQVNRVQAASGGPVTNTWTWYLHADQQGSTTLTTQGNNQPTAQYYDPFGQRTDQTGKPLDNGRRDGPRQGYTGHEHDDEYGLIDMKGRIYDPAARRFLTPDPIQESVSSQSRNRYSYVENNPVTRTDPTGYLPQPHGLGNSLTQQRERFEIVGCALNPSPFQDCTALLNAIDDAGGPAYFSRTPTKIAVAATPGGDDDNSQVTIVEQAAVFRGSTSMESNDSKALWERAGRWLLDNFVQPIIVGGVEIALGGSTANTPKPGDRTYSRQTLFEHAINVVIAEAGIKIAGKTFAWAKGKLFNPGRAIDGAAMTIAGRSAGAGFGKAEMEQALAYANKEAKMIHILDKAGRGLDDLVKRAGGESAAIRNIVFSLADGSGLPAAGKFEVPRVVNEVNIIIRGWVGDGIPKIGTVIVPR</sequence>
<evidence type="ECO:0000313" key="2">
    <source>
        <dbReference type="EMBL" id="AQZ62938.1"/>
    </source>
</evidence>
<evidence type="ECO:0000313" key="3">
    <source>
        <dbReference type="Proteomes" id="UP000190797"/>
    </source>
</evidence>
<dbReference type="AlphaFoldDB" id="A0A1U9ZYB1"/>
<feature type="region of interest" description="Disordered" evidence="1">
    <location>
        <begin position="750"/>
        <end position="785"/>
    </location>
</feature>
<feature type="region of interest" description="Disordered" evidence="1">
    <location>
        <begin position="595"/>
        <end position="615"/>
    </location>
</feature>
<dbReference type="NCBIfam" id="TIGR01643">
    <property type="entry name" value="YD_repeat_2x"/>
    <property type="match status" value="2"/>
</dbReference>
<evidence type="ECO:0008006" key="4">
    <source>
        <dbReference type="Google" id="ProtNLM"/>
    </source>
</evidence>
<reference evidence="3" key="1">
    <citation type="journal article" date="2017" name="Med. Chem. Commun.">
        <title>Nonomuraea sp. ATCC 55076 harbours the largest actinomycete chromosome to date and the kistamicin biosynthetic gene cluster.</title>
        <authorList>
            <person name="Nazari B."/>
            <person name="Forneris C.C."/>
            <person name="Gibson M.I."/>
            <person name="Moon K."/>
            <person name="Schramma K.R."/>
            <person name="Seyedsayamdost M.R."/>
        </authorList>
    </citation>
    <scope>NUCLEOTIDE SEQUENCE [LARGE SCALE GENOMIC DNA]</scope>
    <source>
        <strain evidence="3">ATCC 55076</strain>
    </source>
</reference>
<keyword evidence="3" id="KW-1185">Reference proteome</keyword>
<accession>A0A1U9ZYB1</accession>
<proteinExistence type="predicted"/>